<accession>E7QYW6</accession>
<evidence type="ECO:0000313" key="2">
    <source>
        <dbReference type="EMBL" id="EFW90382.1"/>
    </source>
</evidence>
<dbReference type="EMBL" id="FRAN01000001">
    <property type="protein sequence ID" value="SHK02921.1"/>
    <property type="molecule type" value="Genomic_DNA"/>
</dbReference>
<evidence type="ECO:0000313" key="3">
    <source>
        <dbReference type="EMBL" id="SHK02921.1"/>
    </source>
</evidence>
<dbReference type="Proteomes" id="UP000003751">
    <property type="component" value="Unassembled WGS sequence"/>
</dbReference>
<sequence length="232" mass="24639">MPSLEFVACMGTRIGAHAAVVVSLFVVFSGGVAVAGSGLTGAAAANPSLQLGQYKVSTKDVTVRTWALRNTTVNNATVDEVHVDTLQTENGTKRDVTLRNVSIATVHIRNGTLKNVSADRIVIRNRSIWDVPGGDLFDPGVSNRVIKRHVLANVTVEGANLDTLNVTKLTVVNTTVPRRSANPPVSPDVTNPDTEPKPAVEIQNASIESGIVRQADAGEWSARTVRSRNATN</sequence>
<organism evidence="2 4">
    <name type="scientific">Haladaptatus paucihalophilus DX253</name>
    <dbReference type="NCBI Taxonomy" id="797209"/>
    <lineage>
        <taxon>Archaea</taxon>
        <taxon>Methanobacteriati</taxon>
        <taxon>Methanobacteriota</taxon>
        <taxon>Stenosarchaea group</taxon>
        <taxon>Halobacteria</taxon>
        <taxon>Halobacteriales</taxon>
        <taxon>Haladaptataceae</taxon>
        <taxon>Haladaptatus</taxon>
    </lineage>
</organism>
<gene>
    <name evidence="3" type="ORF">SAMN05444342_0331</name>
    <name evidence="2" type="ORF">ZOD2009_20033</name>
</gene>
<evidence type="ECO:0000313" key="5">
    <source>
        <dbReference type="Proteomes" id="UP000184203"/>
    </source>
</evidence>
<dbReference type="EMBL" id="AEMG01000028">
    <property type="protein sequence ID" value="EFW90382.1"/>
    <property type="molecule type" value="Genomic_DNA"/>
</dbReference>
<evidence type="ECO:0000256" key="1">
    <source>
        <dbReference type="SAM" id="MobiDB-lite"/>
    </source>
</evidence>
<feature type="region of interest" description="Disordered" evidence="1">
    <location>
        <begin position="177"/>
        <end position="198"/>
    </location>
</feature>
<reference evidence="3" key="2">
    <citation type="submission" date="2016-11" db="EMBL/GenBank/DDBJ databases">
        <authorList>
            <person name="Jaros S."/>
            <person name="Januszkiewicz K."/>
            <person name="Wedrychowicz H."/>
        </authorList>
    </citation>
    <scope>NUCLEOTIDE SEQUENCE [LARGE SCALE GENOMIC DNA]</scope>
    <source>
        <strain evidence="3">DX253</strain>
    </source>
</reference>
<reference evidence="2 4" key="1">
    <citation type="journal article" date="2014" name="ISME J.">
        <title>Trehalose/2-sulfotrehalose biosynthesis and glycine-betaine uptake are widely spread mechanisms for osmoadaptation in the Halobacteriales.</title>
        <authorList>
            <person name="Youssef N.H."/>
            <person name="Savage-Ashlock K.N."/>
            <person name="McCully A.L."/>
            <person name="Luedtke B."/>
            <person name="Shaw E.I."/>
            <person name="Hoff W.D."/>
            <person name="Elshahed M.S."/>
        </authorList>
    </citation>
    <scope>NUCLEOTIDE SEQUENCE [LARGE SCALE GENOMIC DNA]</scope>
    <source>
        <strain evidence="2 4">DX253</strain>
    </source>
</reference>
<dbReference type="AlphaFoldDB" id="E7QYW6"/>
<dbReference type="Proteomes" id="UP000184203">
    <property type="component" value="Unassembled WGS sequence"/>
</dbReference>
<evidence type="ECO:0000313" key="4">
    <source>
        <dbReference type="Proteomes" id="UP000003751"/>
    </source>
</evidence>
<dbReference type="OrthoDB" id="268346at2157"/>
<dbReference type="STRING" id="797209.GCA_000376445_00608"/>
<keyword evidence="5" id="KW-1185">Reference proteome</keyword>
<name>E7QYW6_HALPU</name>
<dbReference type="PATRIC" id="fig|797209.4.peg.3924"/>
<reference evidence="5" key="3">
    <citation type="submission" date="2016-11" db="EMBL/GenBank/DDBJ databases">
        <authorList>
            <person name="Varghese N."/>
            <person name="Submissions S."/>
        </authorList>
    </citation>
    <scope>NUCLEOTIDE SEQUENCE [LARGE SCALE GENOMIC DNA]</scope>
    <source>
        <strain evidence="5">DX253</strain>
    </source>
</reference>
<protein>
    <submittedName>
        <fullName evidence="2">Uncharacterized protein</fullName>
    </submittedName>
</protein>
<proteinExistence type="predicted"/>